<dbReference type="SUPFAM" id="SSF160214">
    <property type="entry name" value="FlaG-like"/>
    <property type="match status" value="1"/>
</dbReference>
<evidence type="ECO:0000256" key="1">
    <source>
        <dbReference type="SAM" id="MobiDB-lite"/>
    </source>
</evidence>
<proteinExistence type="predicted"/>
<keyword evidence="2" id="KW-0966">Cell projection</keyword>
<dbReference type="OrthoDB" id="9799867at2"/>
<feature type="region of interest" description="Disordered" evidence="1">
    <location>
        <begin position="1"/>
        <end position="47"/>
    </location>
</feature>
<dbReference type="EMBL" id="FOHJ01000001">
    <property type="protein sequence ID" value="SES71458.1"/>
    <property type="molecule type" value="Genomic_DNA"/>
</dbReference>
<dbReference type="Proteomes" id="UP000199095">
    <property type="component" value="Unassembled WGS sequence"/>
</dbReference>
<keyword evidence="2" id="KW-0969">Cilium</keyword>
<keyword evidence="2" id="KW-0282">Flagellum</keyword>
<sequence>MDVGKVLSGSQLLQRSEHSIATSPTIESTNADGKRNENGKAEDSYVTSISRDEAKNITEGLNKFLEPIHTSIRYEFHEKLEDYYVTIVDQETDEVIKEIPPKKMLDMYAAMAEFMGFIVDEKV</sequence>
<gene>
    <name evidence="2" type="ORF">SAMN05421676_101259</name>
</gene>
<dbReference type="Pfam" id="PF03646">
    <property type="entry name" value="FlaG"/>
    <property type="match status" value="1"/>
</dbReference>
<dbReference type="Gene3D" id="3.30.160.170">
    <property type="entry name" value="FlaG-like"/>
    <property type="match status" value="1"/>
</dbReference>
<dbReference type="InterPro" id="IPR035924">
    <property type="entry name" value="FlaG-like_sf"/>
</dbReference>
<dbReference type="RefSeq" id="WP_093131169.1">
    <property type="nucleotide sequence ID" value="NZ_FOHJ01000001.1"/>
</dbReference>
<name>A0A1H9YQU7_9BACI</name>
<dbReference type="PANTHER" id="PTHR37166:SF1">
    <property type="entry name" value="PROTEIN FLAG"/>
    <property type="match status" value="1"/>
</dbReference>
<dbReference type="InterPro" id="IPR005186">
    <property type="entry name" value="FlaG"/>
</dbReference>
<organism evidence="2 3">
    <name type="scientific">Salinibacillus kushneri</name>
    <dbReference type="NCBI Taxonomy" id="237682"/>
    <lineage>
        <taxon>Bacteria</taxon>
        <taxon>Bacillati</taxon>
        <taxon>Bacillota</taxon>
        <taxon>Bacilli</taxon>
        <taxon>Bacillales</taxon>
        <taxon>Bacillaceae</taxon>
        <taxon>Salinibacillus</taxon>
    </lineage>
</organism>
<feature type="compositionally biased region" description="Polar residues" evidence="1">
    <location>
        <begin position="8"/>
        <end position="31"/>
    </location>
</feature>
<dbReference type="STRING" id="237682.SAMN05421676_101259"/>
<dbReference type="AlphaFoldDB" id="A0A1H9YQU7"/>
<accession>A0A1H9YQU7</accession>
<reference evidence="3" key="1">
    <citation type="submission" date="2016-10" db="EMBL/GenBank/DDBJ databases">
        <authorList>
            <person name="Varghese N."/>
            <person name="Submissions S."/>
        </authorList>
    </citation>
    <scope>NUCLEOTIDE SEQUENCE [LARGE SCALE GENOMIC DNA]</scope>
    <source>
        <strain evidence="3">CGMCC 1.3566</strain>
    </source>
</reference>
<dbReference type="NCBIfam" id="NF005834">
    <property type="entry name" value="PRK07738.1"/>
    <property type="match status" value="1"/>
</dbReference>
<keyword evidence="3" id="KW-1185">Reference proteome</keyword>
<evidence type="ECO:0000313" key="2">
    <source>
        <dbReference type="EMBL" id="SES71458.1"/>
    </source>
</evidence>
<evidence type="ECO:0000313" key="3">
    <source>
        <dbReference type="Proteomes" id="UP000199095"/>
    </source>
</evidence>
<protein>
    <submittedName>
        <fullName evidence="2">Flagellar protein FlaG</fullName>
    </submittedName>
</protein>
<dbReference type="PANTHER" id="PTHR37166">
    <property type="entry name" value="PROTEIN FLAG"/>
    <property type="match status" value="1"/>
</dbReference>
<feature type="compositionally biased region" description="Basic and acidic residues" evidence="1">
    <location>
        <begin position="32"/>
        <end position="43"/>
    </location>
</feature>